<dbReference type="OrthoDB" id="4019153at2759"/>
<comment type="caution">
    <text evidence="1">The sequence shown here is derived from an EMBL/GenBank/DDBJ whole genome shotgun (WGS) entry which is preliminary data.</text>
</comment>
<gene>
    <name evidence="1" type="ORF">FOB60_005844</name>
</gene>
<reference evidence="1" key="1">
    <citation type="submission" date="2020-03" db="EMBL/GenBank/DDBJ databases">
        <title>FDA dAtabase for Regulatory Grade micrObial Sequences (FDA-ARGOS): Supporting development and validation of Infectious Disease Dx tests.</title>
        <authorList>
            <person name="Campos J."/>
            <person name="Goldberg B."/>
            <person name="Tallon L."/>
            <person name="Sadzewicz L."/>
            <person name="Vavikolanu K."/>
            <person name="Mehta A."/>
            <person name="Aluvathingal J."/>
            <person name="Nadendla S."/>
            <person name="Nandy P."/>
            <person name="Geyer C."/>
            <person name="Yan Y."/>
            <person name="Sichtig H."/>
        </authorList>
    </citation>
    <scope>NUCLEOTIDE SEQUENCE [LARGE SCALE GENOMIC DNA]</scope>
    <source>
        <strain evidence="1">FDAARGOS_652</strain>
    </source>
</reference>
<evidence type="ECO:0000313" key="2">
    <source>
        <dbReference type="Proteomes" id="UP000590412"/>
    </source>
</evidence>
<name>A0A8X7T887_CANPA</name>
<dbReference type="Proteomes" id="UP000590412">
    <property type="component" value="Unassembled WGS sequence"/>
</dbReference>
<dbReference type="AlphaFoldDB" id="A0A8X7T887"/>
<dbReference type="EMBL" id="JABWAB010000014">
    <property type="protein sequence ID" value="KAF6042645.1"/>
    <property type="molecule type" value="Genomic_DNA"/>
</dbReference>
<organism evidence="1 2">
    <name type="scientific">Candida parapsilosis</name>
    <name type="common">Yeast</name>
    <dbReference type="NCBI Taxonomy" id="5480"/>
    <lineage>
        <taxon>Eukaryota</taxon>
        <taxon>Fungi</taxon>
        <taxon>Dikarya</taxon>
        <taxon>Ascomycota</taxon>
        <taxon>Saccharomycotina</taxon>
        <taxon>Pichiomycetes</taxon>
        <taxon>Debaryomycetaceae</taxon>
        <taxon>Candida/Lodderomyces clade</taxon>
        <taxon>Candida</taxon>
    </lineage>
</organism>
<sequence length="212" mass="24386">MTKLFTKLFKLANCKSNTKSTSKPQLIPYVRIPQQYQPQLGKGDLKEAGLLVNFDHLEVFRTLCCDEVTFMLNIYHLLHNLKDGDAIRDVGATESDFSSNFHEKYKQILSQLSYFSNNSFTQDQVEGLRFLFNDVRYTWNVITVANSLKVSLGDSLKHNINGYFKKMWAFEVSENDEEFMIDVFSVSLDIWERRVLALVASKGDDLQSSVSL</sequence>
<proteinExistence type="predicted"/>
<accession>A0A8X7T887</accession>
<evidence type="ECO:0000313" key="1">
    <source>
        <dbReference type="EMBL" id="KAF6042645.1"/>
    </source>
</evidence>
<protein>
    <submittedName>
        <fullName evidence="1">Uncharacterized protein</fullName>
    </submittedName>
</protein>